<accession>A0AAV6TZ53</accession>
<dbReference type="AlphaFoldDB" id="A0AAV6TZ53"/>
<sequence length="113" mass="12992">MTHAYIFWIKELSDIIPIRDLKLNSQQKKIRDEIGGLGHVVGSVLKARHGDDYYDAKVLQIGSSKELSEADETLYTAEIKYRKESQNQRRRAPPNRTKVLNYIGSENSPTLQF</sequence>
<keyword evidence="3" id="KW-1185">Reference proteome</keyword>
<reference evidence="2 3" key="1">
    <citation type="journal article" date="2022" name="Nat. Ecol. Evol.">
        <title>A masculinizing supergene underlies an exaggerated male reproductive morph in a spider.</title>
        <authorList>
            <person name="Hendrickx F."/>
            <person name="De Corte Z."/>
            <person name="Sonet G."/>
            <person name="Van Belleghem S.M."/>
            <person name="Kostlbacher S."/>
            <person name="Vangestel C."/>
        </authorList>
    </citation>
    <scope>NUCLEOTIDE SEQUENCE [LARGE SCALE GENOMIC DNA]</scope>
    <source>
        <strain evidence="2">W744_W776</strain>
    </source>
</reference>
<proteinExistence type="predicted"/>
<evidence type="ECO:0000313" key="3">
    <source>
        <dbReference type="Proteomes" id="UP000827092"/>
    </source>
</evidence>
<evidence type="ECO:0000313" key="2">
    <source>
        <dbReference type="EMBL" id="KAG8176600.1"/>
    </source>
</evidence>
<dbReference type="Proteomes" id="UP000827092">
    <property type="component" value="Unassembled WGS sequence"/>
</dbReference>
<evidence type="ECO:0000256" key="1">
    <source>
        <dbReference type="SAM" id="MobiDB-lite"/>
    </source>
</evidence>
<dbReference type="EMBL" id="JAFNEN010000862">
    <property type="protein sequence ID" value="KAG8176600.1"/>
    <property type="molecule type" value="Genomic_DNA"/>
</dbReference>
<protein>
    <submittedName>
        <fullName evidence="2">Uncharacterized protein</fullName>
    </submittedName>
</protein>
<comment type="caution">
    <text evidence="2">The sequence shown here is derived from an EMBL/GenBank/DDBJ whole genome shotgun (WGS) entry which is preliminary data.</text>
</comment>
<name>A0AAV6TZ53_9ARAC</name>
<feature type="region of interest" description="Disordered" evidence="1">
    <location>
        <begin position="83"/>
        <end position="113"/>
    </location>
</feature>
<feature type="compositionally biased region" description="Polar residues" evidence="1">
    <location>
        <begin position="104"/>
        <end position="113"/>
    </location>
</feature>
<gene>
    <name evidence="2" type="ORF">JTE90_028582</name>
</gene>
<organism evidence="2 3">
    <name type="scientific">Oedothorax gibbosus</name>
    <dbReference type="NCBI Taxonomy" id="931172"/>
    <lineage>
        <taxon>Eukaryota</taxon>
        <taxon>Metazoa</taxon>
        <taxon>Ecdysozoa</taxon>
        <taxon>Arthropoda</taxon>
        <taxon>Chelicerata</taxon>
        <taxon>Arachnida</taxon>
        <taxon>Araneae</taxon>
        <taxon>Araneomorphae</taxon>
        <taxon>Entelegynae</taxon>
        <taxon>Araneoidea</taxon>
        <taxon>Linyphiidae</taxon>
        <taxon>Erigoninae</taxon>
        <taxon>Oedothorax</taxon>
    </lineage>
</organism>